<evidence type="ECO:0000259" key="2">
    <source>
        <dbReference type="Pfam" id="PF23981"/>
    </source>
</evidence>
<comment type="caution">
    <text evidence="3">The sequence shown here is derived from an EMBL/GenBank/DDBJ whole genome shotgun (WGS) entry which is preliminary data.</text>
</comment>
<feature type="transmembrane region" description="Helical" evidence="1">
    <location>
        <begin position="12"/>
        <end position="31"/>
    </location>
</feature>
<keyword evidence="4" id="KW-1185">Reference proteome</keyword>
<dbReference type="AlphaFoldDB" id="A0A1S1V7H1"/>
<proteinExistence type="predicted"/>
<organism evidence="3 4">
    <name type="scientific">Andreesenia angusta</name>
    <dbReference type="NCBI Taxonomy" id="39480"/>
    <lineage>
        <taxon>Bacteria</taxon>
        <taxon>Bacillati</taxon>
        <taxon>Bacillota</taxon>
        <taxon>Tissierellia</taxon>
        <taxon>Tissierellales</taxon>
        <taxon>Gottschalkiaceae</taxon>
        <taxon>Andreesenia</taxon>
    </lineage>
</organism>
<gene>
    <name evidence="3" type="ORF">EUAN_11060</name>
</gene>
<keyword evidence="1" id="KW-0812">Transmembrane</keyword>
<dbReference type="Proteomes" id="UP000180254">
    <property type="component" value="Unassembled WGS sequence"/>
</dbReference>
<evidence type="ECO:0000313" key="4">
    <source>
        <dbReference type="Proteomes" id="UP000180254"/>
    </source>
</evidence>
<reference evidence="3 4" key="1">
    <citation type="submission" date="2016-09" db="EMBL/GenBank/DDBJ databases">
        <title>Genome sequence of Eubacterium angustum.</title>
        <authorList>
            <person name="Poehlein A."/>
            <person name="Daniel R."/>
        </authorList>
    </citation>
    <scope>NUCLEOTIDE SEQUENCE [LARGE SCALE GENOMIC DNA]</scope>
    <source>
        <strain evidence="3 4">DSM 1989</strain>
    </source>
</reference>
<protein>
    <recommendedName>
        <fullName evidence="2">DUF7305 domain-containing protein</fullName>
    </recommendedName>
</protein>
<sequence>MKIGNNRGGTLVLVIIVMAVLAVLGAAFVTATTGEGLQAINHQHKTQAHYYARSGAYMGLEWLDKYAETEEGKNWLKTKNPKEKYLSGNLEDGLASGEDKEAEVNLSFGIDEKSVSIKSTGREGKQSDTVKLNDIGVSVGEKYVPQISVDMAIFSFGKITLGNKVNIKGDIGTKLPDDGSSITKKGSGTLEERVDGEIKYNQNKEYPLPKVPDFGSKKPVNTSITVDGYYSDITSSTDINLVGGATRQVVVDKFNLGGSNEFKATGSGTLVLFIKDYFDIYGNAQMKISPSVNLVIFYMKKEDEPEKGDLKINGNTGISGLIYAPNASITFTGSSDPASVALIGNTVNMNGSAKSLGNNPLIGTDIEYDGFEGESGGTTIDKSKKVWSKE</sequence>
<dbReference type="RefSeq" id="WP_071062498.1">
    <property type="nucleotide sequence ID" value="NZ_MKIE01000003.1"/>
</dbReference>
<dbReference type="Pfam" id="PF23981">
    <property type="entry name" value="DUF7305"/>
    <property type="match status" value="1"/>
</dbReference>
<accession>A0A1S1V7H1</accession>
<evidence type="ECO:0000313" key="3">
    <source>
        <dbReference type="EMBL" id="OHW62541.1"/>
    </source>
</evidence>
<name>A0A1S1V7H1_9FIRM</name>
<feature type="domain" description="DUF7305" evidence="2">
    <location>
        <begin position="222"/>
        <end position="353"/>
    </location>
</feature>
<keyword evidence="1" id="KW-0472">Membrane</keyword>
<dbReference type="OrthoDB" id="2588291at2"/>
<evidence type="ECO:0000256" key="1">
    <source>
        <dbReference type="SAM" id="Phobius"/>
    </source>
</evidence>
<dbReference type="EMBL" id="MKIE01000003">
    <property type="protein sequence ID" value="OHW62541.1"/>
    <property type="molecule type" value="Genomic_DNA"/>
</dbReference>
<keyword evidence="1" id="KW-1133">Transmembrane helix</keyword>
<dbReference type="STRING" id="39480.EUAN_11060"/>
<dbReference type="InterPro" id="IPR055729">
    <property type="entry name" value="DUF7305"/>
</dbReference>